<dbReference type="RefSeq" id="XP_659764.1">
    <property type="nucleotide sequence ID" value="XM_654672.2"/>
</dbReference>
<dbReference type="EMBL" id="BN001307">
    <property type="protein sequence ID" value="CBF86292.1"/>
    <property type="molecule type" value="Genomic_DNA"/>
</dbReference>
<dbReference type="OMA" id="HDYVNLC"/>
<dbReference type="Proteomes" id="UP000000560">
    <property type="component" value="Chromosome VII"/>
</dbReference>
<dbReference type="STRING" id="227321.Q5BBC0"/>
<name>Q5BBC0_EMENI</name>
<accession>C8VM94</accession>
<dbReference type="AlphaFoldDB" id="Q5BBC0"/>
<evidence type="ECO:0000256" key="1">
    <source>
        <dbReference type="ARBA" id="ARBA00007017"/>
    </source>
</evidence>
<dbReference type="GO" id="GO:0006260">
    <property type="term" value="P:DNA replication"/>
    <property type="evidence" value="ECO:0007669"/>
    <property type="project" value="UniProtKB-KW"/>
</dbReference>
<dbReference type="KEGG" id="ani:ANIA_02160"/>
<evidence type="ECO:0000313" key="4">
    <source>
        <dbReference type="EMBL" id="CBF86292.1"/>
    </source>
</evidence>
<dbReference type="GO" id="GO:0000775">
    <property type="term" value="C:chromosome, centromeric region"/>
    <property type="evidence" value="ECO:0000318"/>
    <property type="project" value="GO_Central"/>
</dbReference>
<organism evidence="4 5">
    <name type="scientific">Emericella nidulans (strain FGSC A4 / ATCC 38163 / CBS 112.46 / NRRL 194 / M139)</name>
    <name type="common">Aspergillus nidulans</name>
    <dbReference type="NCBI Taxonomy" id="227321"/>
    <lineage>
        <taxon>Eukaryota</taxon>
        <taxon>Fungi</taxon>
        <taxon>Dikarya</taxon>
        <taxon>Ascomycota</taxon>
        <taxon>Pezizomycotina</taxon>
        <taxon>Eurotiomycetes</taxon>
        <taxon>Eurotiomycetidae</taxon>
        <taxon>Eurotiales</taxon>
        <taxon>Aspergillaceae</taxon>
        <taxon>Aspergillus</taxon>
        <taxon>Aspergillus subgen. Nidulantes</taxon>
    </lineage>
</organism>
<keyword evidence="2" id="KW-0235">DNA replication</keyword>
<dbReference type="PANTHER" id="PTHR13395:SF6">
    <property type="entry name" value="SISTER CHROMATID COHESION PROTEIN DCC1"/>
    <property type="match status" value="1"/>
</dbReference>
<dbReference type="PANTHER" id="PTHR13395">
    <property type="entry name" value="SISTER CHROMATID COHESION PROTEIN DCC1-RELATED"/>
    <property type="match status" value="1"/>
</dbReference>
<reference evidence="5" key="2">
    <citation type="journal article" date="2009" name="Fungal Genet. Biol.">
        <title>The 2008 update of the Aspergillus nidulans genome annotation: a community effort.</title>
        <authorList>
            <person name="Wortman J.R."/>
            <person name="Gilsenan J.M."/>
            <person name="Joardar V."/>
            <person name="Deegan J."/>
            <person name="Clutterbuck J."/>
            <person name="Andersen M.R."/>
            <person name="Archer D."/>
            <person name="Bencina M."/>
            <person name="Braus G."/>
            <person name="Coutinho P."/>
            <person name="von Dohren H."/>
            <person name="Doonan J."/>
            <person name="Driessen A.J."/>
            <person name="Durek P."/>
            <person name="Espeso E."/>
            <person name="Fekete E."/>
            <person name="Flipphi M."/>
            <person name="Estrada C.G."/>
            <person name="Geysens S."/>
            <person name="Goldman G."/>
            <person name="de Groot P.W."/>
            <person name="Hansen K."/>
            <person name="Harris S.D."/>
            <person name="Heinekamp T."/>
            <person name="Helmstaedt K."/>
            <person name="Henrissat B."/>
            <person name="Hofmann G."/>
            <person name="Homan T."/>
            <person name="Horio T."/>
            <person name="Horiuchi H."/>
            <person name="James S."/>
            <person name="Jones M."/>
            <person name="Karaffa L."/>
            <person name="Karanyi Z."/>
            <person name="Kato M."/>
            <person name="Keller N."/>
            <person name="Kelly D.E."/>
            <person name="Kiel J.A."/>
            <person name="Kim J.M."/>
            <person name="van der Klei I.J."/>
            <person name="Klis F.M."/>
            <person name="Kovalchuk A."/>
            <person name="Krasevec N."/>
            <person name="Kubicek C.P."/>
            <person name="Liu B."/>
            <person name="Maccabe A."/>
            <person name="Meyer V."/>
            <person name="Mirabito P."/>
            <person name="Miskei M."/>
            <person name="Mos M."/>
            <person name="Mullins J."/>
            <person name="Nelson D.R."/>
            <person name="Nielsen J."/>
            <person name="Oakley B.R."/>
            <person name="Osmani S.A."/>
            <person name="Pakula T."/>
            <person name="Paszewski A."/>
            <person name="Paulsen I."/>
            <person name="Pilsyk S."/>
            <person name="Pocsi I."/>
            <person name="Punt P.J."/>
            <person name="Ram A.F."/>
            <person name="Ren Q."/>
            <person name="Robellet X."/>
            <person name="Robson G."/>
            <person name="Seiboth B."/>
            <person name="van Solingen P."/>
            <person name="Specht T."/>
            <person name="Sun J."/>
            <person name="Taheri-Talesh N."/>
            <person name="Takeshita N."/>
            <person name="Ussery D."/>
            <person name="vanKuyk P.A."/>
            <person name="Visser H."/>
            <person name="van de Vondervoort P.J."/>
            <person name="de Vries R.P."/>
            <person name="Walton J."/>
            <person name="Xiang X."/>
            <person name="Xiong Y."/>
            <person name="Zeng A.P."/>
            <person name="Brandt B.W."/>
            <person name="Cornell M.J."/>
            <person name="van den Hondel C.A."/>
            <person name="Visser J."/>
            <person name="Oliver S.G."/>
            <person name="Turner G."/>
        </authorList>
    </citation>
    <scope>GENOME REANNOTATION</scope>
    <source>
        <strain evidence="5">FGSC A4 / ATCC 38163 / CBS 112.46 / NRRL 194 / M139</strain>
    </source>
</reference>
<comment type="similarity">
    <text evidence="1">Belongs to the DCC1 family.</text>
</comment>
<gene>
    <name evidence="4" type="ORF">ANIA_02160</name>
</gene>
<evidence type="ECO:0000256" key="2">
    <source>
        <dbReference type="ARBA" id="ARBA00022705"/>
    </source>
</evidence>
<evidence type="ECO:0000313" key="5">
    <source>
        <dbReference type="Proteomes" id="UP000000560"/>
    </source>
</evidence>
<evidence type="ECO:0000256" key="3">
    <source>
        <dbReference type="SAM" id="MobiDB-lite"/>
    </source>
</evidence>
<dbReference type="OrthoDB" id="5199543at2759"/>
<dbReference type="eggNOG" id="ENOG502SA0V">
    <property type="taxonomic scope" value="Eukaryota"/>
</dbReference>
<keyword evidence="5" id="KW-1185">Reference proteome</keyword>
<proteinExistence type="inferred from homology"/>
<dbReference type="GO" id="GO:0034088">
    <property type="term" value="P:maintenance of mitotic sister chromatid cohesion"/>
    <property type="evidence" value="ECO:0000318"/>
    <property type="project" value="GO_Central"/>
</dbReference>
<dbReference type="Pfam" id="PF09724">
    <property type="entry name" value="Dcc1"/>
    <property type="match status" value="1"/>
</dbReference>
<dbReference type="InterPro" id="IPR019128">
    <property type="entry name" value="Dcc1"/>
</dbReference>
<dbReference type="InParanoid" id="Q5BBC0"/>
<dbReference type="GO" id="GO:0000785">
    <property type="term" value="C:chromatin"/>
    <property type="evidence" value="ECO:0000318"/>
    <property type="project" value="GO_Central"/>
</dbReference>
<accession>Q5BBC0</accession>
<protein>
    <submittedName>
        <fullName evidence="4">Sister chromatid cohesion protein Dcc1, putative (AFU_orthologue AFUA_2G15905)</fullName>
    </submittedName>
</protein>
<dbReference type="HOGENOM" id="CLU_054802_0_0_1"/>
<dbReference type="GeneID" id="2874862"/>
<reference evidence="5" key="1">
    <citation type="journal article" date="2005" name="Nature">
        <title>Sequencing of Aspergillus nidulans and comparative analysis with A. fumigatus and A. oryzae.</title>
        <authorList>
            <person name="Galagan J.E."/>
            <person name="Calvo S.E."/>
            <person name="Cuomo C."/>
            <person name="Ma L.J."/>
            <person name="Wortman J.R."/>
            <person name="Batzoglou S."/>
            <person name="Lee S.I."/>
            <person name="Basturkmen M."/>
            <person name="Spevak C.C."/>
            <person name="Clutterbuck J."/>
            <person name="Kapitonov V."/>
            <person name="Jurka J."/>
            <person name="Scazzocchio C."/>
            <person name="Farman M."/>
            <person name="Butler J."/>
            <person name="Purcell S."/>
            <person name="Harris S."/>
            <person name="Braus G.H."/>
            <person name="Draht O."/>
            <person name="Busch S."/>
            <person name="D'Enfert C."/>
            <person name="Bouchier C."/>
            <person name="Goldman G.H."/>
            <person name="Bell-Pedersen D."/>
            <person name="Griffiths-Jones S."/>
            <person name="Doonan J.H."/>
            <person name="Yu J."/>
            <person name="Vienken K."/>
            <person name="Pain A."/>
            <person name="Freitag M."/>
            <person name="Selker E.U."/>
            <person name="Archer D.B."/>
            <person name="Penalva M.A."/>
            <person name="Oakley B.R."/>
            <person name="Momany M."/>
            <person name="Tanaka T."/>
            <person name="Kumagai T."/>
            <person name="Asai K."/>
            <person name="Machida M."/>
            <person name="Nierman W.C."/>
            <person name="Denning D.W."/>
            <person name="Caddick M."/>
            <person name="Hynes M."/>
            <person name="Paoletti M."/>
            <person name="Fischer R."/>
            <person name="Miller B."/>
            <person name="Dyer P."/>
            <person name="Sachs M.S."/>
            <person name="Osmani S.A."/>
            <person name="Birren B.W."/>
        </authorList>
    </citation>
    <scope>NUCLEOTIDE SEQUENCE [LARGE SCALE GENOMIC DNA]</scope>
    <source>
        <strain evidence="5">FGSC A4 / ATCC 38163 / CBS 112.46 / NRRL 194 / M139</strain>
    </source>
</reference>
<feature type="region of interest" description="Disordered" evidence="3">
    <location>
        <begin position="393"/>
        <end position="424"/>
    </location>
</feature>
<sequence length="424" mass="47089">MSTQSMPSILFTHQTPQQGFRLLELPPELAELLSSDDPPTLELKSPALSTTNTSNATASEYVNLCTATQTYSIRQVQSSNSLHILRPSNGVTVRKNDLKIVTGNGNGAGDGNGENVDMDADTDRGSDRDRDVNLNIEGTVTSIAKCGSTLELHKPAEGFSAVPFLKKRVRVFDRGDWEDMNGGESTDENVTSSEATKARNEILDRIFADVPVSRAQCERDWVEMCAFILLSPTATEEKIPAHSCWRPSAAMRLDVWKRVVEGAVLQGIDLEKQFIVSDLWKSVLDDDGVAPFPRPLFDAVALRIFMTGWLSDTGMSIKKEACVRWVGETYLEATATSNAFAIAESEFLNAWKDQLPESWRENVSIAVLPETCYMHPEPKTICFATEADRQKAKRNLPSDTSAATAAKKTRNWHELFKNQKRQKR</sequence>
<dbReference type="GO" id="GO:0031390">
    <property type="term" value="C:Ctf18 RFC-like complex"/>
    <property type="evidence" value="ECO:0000318"/>
    <property type="project" value="GO_Central"/>
</dbReference>